<dbReference type="InterPro" id="IPR029058">
    <property type="entry name" value="AB_hydrolase_fold"/>
</dbReference>
<comment type="caution">
    <text evidence="3">The sequence shown here is derived from an EMBL/GenBank/DDBJ whole genome shotgun (WGS) entry which is preliminary data.</text>
</comment>
<evidence type="ECO:0000313" key="3">
    <source>
        <dbReference type="EMBL" id="OUR95867.1"/>
    </source>
</evidence>
<dbReference type="GO" id="GO:0005576">
    <property type="term" value="C:extracellular region"/>
    <property type="evidence" value="ECO:0007669"/>
    <property type="project" value="InterPro"/>
</dbReference>
<keyword evidence="1" id="KW-0732">Signal</keyword>
<accession>A0A1Y5F5D0</accession>
<dbReference type="PANTHER" id="PTHR42972">
    <property type="entry name" value="TOL-PAL SYSTEM PROTEIN TOLB"/>
    <property type="match status" value="1"/>
</dbReference>
<dbReference type="SUPFAM" id="SSF53474">
    <property type="entry name" value="alpha/beta-Hydrolases"/>
    <property type="match status" value="1"/>
</dbReference>
<evidence type="ECO:0000256" key="1">
    <source>
        <dbReference type="ARBA" id="ARBA00022729"/>
    </source>
</evidence>
<evidence type="ECO:0000256" key="2">
    <source>
        <dbReference type="ARBA" id="ARBA00022801"/>
    </source>
</evidence>
<gene>
    <name evidence="3" type="ORF">A9Q84_15320</name>
</gene>
<dbReference type="EMBL" id="MAAO01000007">
    <property type="protein sequence ID" value="OUR95867.1"/>
    <property type="molecule type" value="Genomic_DNA"/>
</dbReference>
<dbReference type="GO" id="GO:0016787">
    <property type="term" value="F:hydrolase activity"/>
    <property type="evidence" value="ECO:0007669"/>
    <property type="project" value="UniProtKB-KW"/>
</dbReference>
<evidence type="ECO:0008006" key="5">
    <source>
        <dbReference type="Google" id="ProtNLM"/>
    </source>
</evidence>
<keyword evidence="2" id="KW-0378">Hydrolase</keyword>
<dbReference type="Gene3D" id="3.40.50.1820">
    <property type="entry name" value="alpha/beta hydrolase"/>
    <property type="match status" value="2"/>
</dbReference>
<dbReference type="Proteomes" id="UP000196531">
    <property type="component" value="Unassembled WGS sequence"/>
</dbReference>
<reference evidence="4" key="1">
    <citation type="journal article" date="2017" name="Proc. Natl. Acad. Sci. U.S.A.">
        <title>Simulation of Deepwater Horizon oil plume reveals substrate specialization within a complex community of hydrocarbon-degraders.</title>
        <authorList>
            <person name="Hu P."/>
            <person name="Dubinsky E.A."/>
            <person name="Probst A.J."/>
            <person name="Wang J."/>
            <person name="Sieber C.M.K."/>
            <person name="Tom L.M."/>
            <person name="Gardinali P."/>
            <person name="Banfield J.F."/>
            <person name="Atlas R.M."/>
            <person name="Andersen G.L."/>
        </authorList>
    </citation>
    <scope>NUCLEOTIDE SEQUENCE [LARGE SCALE GENOMIC DNA]</scope>
</reference>
<dbReference type="AlphaFoldDB" id="A0A1Y5F5D0"/>
<evidence type="ECO:0000313" key="4">
    <source>
        <dbReference type="Proteomes" id="UP000196531"/>
    </source>
</evidence>
<proteinExistence type="predicted"/>
<protein>
    <recommendedName>
        <fullName evidence="5">Poly (3-hydroxybutyrate) depolymerase</fullName>
    </recommendedName>
</protein>
<organism evidence="3 4">
    <name type="scientific">Halobacteriovorax marinus</name>
    <dbReference type="NCBI Taxonomy" id="97084"/>
    <lineage>
        <taxon>Bacteria</taxon>
        <taxon>Pseudomonadati</taxon>
        <taxon>Bdellovibrionota</taxon>
        <taxon>Bacteriovoracia</taxon>
        <taxon>Bacteriovoracales</taxon>
        <taxon>Halobacteriovoraceae</taxon>
        <taxon>Halobacteriovorax</taxon>
    </lineage>
</organism>
<dbReference type="Pfam" id="PF10503">
    <property type="entry name" value="Esterase_PHB"/>
    <property type="match status" value="1"/>
</dbReference>
<dbReference type="PANTHER" id="PTHR42972:SF8">
    <property type="entry name" value="POLYHYDROXYBUTYRATE DEPOLYMERASE"/>
    <property type="match status" value="1"/>
</dbReference>
<name>A0A1Y5F5D0_9BACT</name>
<sequence length="330" mass="37053">MNKLFFFLVLLNLNTFAKNFETRSNQITVSGISSGAFFAHQFHLIYNENVNGAALFAGGPFYCAKGSFQVGLSRCMQGKRSYNLADESLKLLRKLSKERKVDSLANIKNDRVFIFTGLLDTVAYPSVPFQLKRLYHLLGLNNTSVRMIDDMKAGHTYPTVNFGNTCETVGASPFISSCNYDGAMESLTYLHPLNKVRKDVARGELLTIDQKKYFKEKSKPLMQDSAYLYIPKFCKDGGKCDFHVAFHGCSQTVDHIDMQFVKKTGITEAADKLNLVVLFPQAKKATLPGRNPFGCWDWWGHSGADYHTKKGQQISIVKRMVADLTGISFN</sequence>
<dbReference type="InterPro" id="IPR010126">
    <property type="entry name" value="Esterase_phb"/>
</dbReference>